<feature type="compositionally biased region" description="Acidic residues" evidence="3">
    <location>
        <begin position="232"/>
        <end position="254"/>
    </location>
</feature>
<dbReference type="PANTHER" id="PTHR48027">
    <property type="entry name" value="HETEROGENEOUS NUCLEAR RIBONUCLEOPROTEIN 87F-RELATED"/>
    <property type="match status" value="1"/>
</dbReference>
<proteinExistence type="predicted"/>
<evidence type="ECO:0000259" key="4">
    <source>
        <dbReference type="PROSITE" id="PS50102"/>
    </source>
</evidence>
<protein>
    <submittedName>
        <fullName evidence="5">RBM34_0 protein</fullName>
    </submittedName>
    <submittedName>
        <fullName evidence="6">RBM34_1 protein</fullName>
    </submittedName>
    <submittedName>
        <fullName evidence="7">RBM34_2 protein</fullName>
    </submittedName>
</protein>
<keyword evidence="1 2" id="KW-0694">RNA-binding</keyword>
<dbReference type="SMART" id="SM00360">
    <property type="entry name" value="RRM"/>
    <property type="match status" value="2"/>
</dbReference>
<dbReference type="PROSITE" id="PS50102">
    <property type="entry name" value="RRM"/>
    <property type="match status" value="2"/>
</dbReference>
<dbReference type="SUPFAM" id="SSF54928">
    <property type="entry name" value="RNA-binding domain, RBD"/>
    <property type="match status" value="2"/>
</dbReference>
<feature type="compositionally biased region" description="Low complexity" evidence="3">
    <location>
        <begin position="78"/>
        <end position="95"/>
    </location>
</feature>
<evidence type="ECO:0000256" key="3">
    <source>
        <dbReference type="SAM" id="MobiDB-lite"/>
    </source>
</evidence>
<dbReference type="InterPro" id="IPR000504">
    <property type="entry name" value="RRM_dom"/>
</dbReference>
<name>A0A0C9Q004_9HYME</name>
<feature type="region of interest" description="Disordered" evidence="3">
    <location>
        <begin position="1"/>
        <end position="319"/>
    </location>
</feature>
<feature type="compositionally biased region" description="Polar residues" evidence="3">
    <location>
        <begin position="45"/>
        <end position="56"/>
    </location>
</feature>
<feature type="compositionally biased region" description="Acidic residues" evidence="3">
    <location>
        <begin position="158"/>
        <end position="172"/>
    </location>
</feature>
<feature type="compositionally biased region" description="Acidic residues" evidence="3">
    <location>
        <begin position="190"/>
        <end position="211"/>
    </location>
</feature>
<dbReference type="EMBL" id="GBYB01007151">
    <property type="protein sequence ID" value="JAG76918.1"/>
    <property type="molecule type" value="Transcribed_RNA"/>
</dbReference>
<evidence type="ECO:0000313" key="7">
    <source>
        <dbReference type="EMBL" id="JAG76920.1"/>
    </source>
</evidence>
<dbReference type="EMBL" id="GBYB01007153">
    <property type="protein sequence ID" value="JAG76920.1"/>
    <property type="molecule type" value="Transcribed_RNA"/>
</dbReference>
<feature type="domain" description="RRM" evidence="4">
    <location>
        <begin position="430"/>
        <end position="507"/>
    </location>
</feature>
<gene>
    <name evidence="7" type="primary">RBM34_2</name>
    <name evidence="5" type="synonym">RBM34_0</name>
    <name evidence="6" type="synonym">RBM34_1</name>
    <name evidence="5" type="ORF">g.48503</name>
    <name evidence="6" type="ORF">g.48507</name>
    <name evidence="7" type="ORF">g.48533</name>
</gene>
<feature type="compositionally biased region" description="Low complexity" evidence="3">
    <location>
        <begin position="215"/>
        <end position="231"/>
    </location>
</feature>
<dbReference type="InterPro" id="IPR035979">
    <property type="entry name" value="RBD_domain_sf"/>
</dbReference>
<feature type="compositionally biased region" description="Basic residues" evidence="3">
    <location>
        <begin position="27"/>
        <end position="38"/>
    </location>
</feature>
<feature type="compositionally biased region" description="Acidic residues" evidence="3">
    <location>
        <begin position="110"/>
        <end position="121"/>
    </location>
</feature>
<feature type="region of interest" description="Disordered" evidence="3">
    <location>
        <begin position="500"/>
        <end position="599"/>
    </location>
</feature>
<dbReference type="Gene3D" id="3.30.70.330">
    <property type="match status" value="2"/>
</dbReference>
<accession>A0A0C9Q004</accession>
<feature type="domain" description="RRM" evidence="4">
    <location>
        <begin position="328"/>
        <end position="422"/>
    </location>
</feature>
<dbReference type="EMBL" id="GBYB01007152">
    <property type="protein sequence ID" value="JAG76919.1"/>
    <property type="molecule type" value="Transcribed_RNA"/>
</dbReference>
<reference evidence="7" key="1">
    <citation type="submission" date="2015-01" db="EMBL/GenBank/DDBJ databases">
        <title>Transcriptome Assembly of Fopius arisanus.</title>
        <authorList>
            <person name="Geib S."/>
        </authorList>
    </citation>
    <scope>NUCLEOTIDE SEQUENCE</scope>
</reference>
<dbReference type="CDD" id="cd12394">
    <property type="entry name" value="RRM1_RBM34"/>
    <property type="match status" value="1"/>
</dbReference>
<evidence type="ECO:0000313" key="6">
    <source>
        <dbReference type="EMBL" id="JAG76919.1"/>
    </source>
</evidence>
<organism evidence="7">
    <name type="scientific">Fopius arisanus</name>
    <dbReference type="NCBI Taxonomy" id="64838"/>
    <lineage>
        <taxon>Eukaryota</taxon>
        <taxon>Metazoa</taxon>
        <taxon>Ecdysozoa</taxon>
        <taxon>Arthropoda</taxon>
        <taxon>Hexapoda</taxon>
        <taxon>Insecta</taxon>
        <taxon>Pterygota</taxon>
        <taxon>Neoptera</taxon>
        <taxon>Endopterygota</taxon>
        <taxon>Hymenoptera</taxon>
        <taxon>Apocrita</taxon>
        <taxon>Ichneumonoidea</taxon>
        <taxon>Braconidae</taxon>
        <taxon>Opiinae</taxon>
        <taxon>Fopius</taxon>
    </lineage>
</organism>
<dbReference type="AlphaFoldDB" id="A0A0C9Q004"/>
<dbReference type="InterPro" id="IPR012677">
    <property type="entry name" value="Nucleotide-bd_a/b_plait_sf"/>
</dbReference>
<feature type="compositionally biased region" description="Basic residues" evidence="3">
    <location>
        <begin position="571"/>
        <end position="599"/>
    </location>
</feature>
<evidence type="ECO:0000256" key="2">
    <source>
        <dbReference type="PROSITE-ProRule" id="PRU00176"/>
    </source>
</evidence>
<evidence type="ECO:0000256" key="1">
    <source>
        <dbReference type="ARBA" id="ARBA00022884"/>
    </source>
</evidence>
<feature type="compositionally biased region" description="Polar residues" evidence="3">
    <location>
        <begin position="7"/>
        <end position="17"/>
    </location>
</feature>
<feature type="compositionally biased region" description="Acidic residues" evidence="3">
    <location>
        <begin position="131"/>
        <end position="145"/>
    </location>
</feature>
<dbReference type="GO" id="GO:0003723">
    <property type="term" value="F:RNA binding"/>
    <property type="evidence" value="ECO:0007669"/>
    <property type="project" value="UniProtKB-UniRule"/>
</dbReference>
<evidence type="ECO:0000313" key="5">
    <source>
        <dbReference type="EMBL" id="JAG76918.1"/>
    </source>
</evidence>
<sequence length="599" mass="66544">MGKAKKVTQQGNPQKNSAVAIKEGQVKKNKVQKFKKTPSGKVPIISSNGKANGNSKPRNEKPLVKEQSNPPQKKRKNNSSSQSPSPQKGGSPQKQLQKKKKAELKKKEQSEEDSDSDEDINEGISISEDVSNIEDDSDDDDEEVETPNILGESLANSSDEDDEDFEGSDDEEVNKGVKKFKGIAAKKSAEEDDEDDDDDEEDDDEDEDEENGEKSVASSLNSSLNSSGVSNDSDEDDEDDDDDDEEDEEEEEDGPGLKALLGESLVDQEDDEDFEAEEDEDDDDEDMSEDDDEESQDEKNASNDSSRFVPTEGNPKLSAEAKLEQDTRTIFVGNVPKELEEKLLKATFRKFGEIQSLRIRGCIAEDPKMKLKVAAIKKKLHPLSKAICVYIVYKSKNSVDQALGFNGQKLGGNYIRVDRIGQERQADPKKSVFLGNVPWDIEDNELWELFSKCGKVDYVRTIRDRHTGCCRGIGYVNFADADAATLALDLSGTKIRKREVRVARYDPNRKSSPKDKKRPNKGKPQGSPKKMKTEVERATENSLNAQKRKAKKPKGAPGAGFQGQKADNKKGQKKTNKFDKKKKNIAAKLLAPKKFKPSQ</sequence>
<feature type="compositionally biased region" description="Basic and acidic residues" evidence="3">
    <location>
        <begin position="500"/>
        <end position="514"/>
    </location>
</feature>
<feature type="compositionally biased region" description="Acidic residues" evidence="3">
    <location>
        <begin position="266"/>
        <end position="296"/>
    </location>
</feature>
<dbReference type="InterPro" id="IPR052462">
    <property type="entry name" value="SLIRP/GR-RBP-like"/>
</dbReference>
<dbReference type="Pfam" id="PF00076">
    <property type="entry name" value="RRM_1"/>
    <property type="match status" value="2"/>
</dbReference>